<evidence type="ECO:0000313" key="5">
    <source>
        <dbReference type="EMBL" id="CAA3021096.1"/>
    </source>
</evidence>
<keyword evidence="6" id="KW-1185">Reference proteome</keyword>
<dbReference type="InterPro" id="IPR043452">
    <property type="entry name" value="BZIP46-like"/>
</dbReference>
<gene>
    <name evidence="5" type="ORF">OLEA9_A034708</name>
</gene>
<dbReference type="PANTHER" id="PTHR22952:SF175">
    <property type="entry name" value="PROTEIN ABSCISIC ACID-INSENSITIVE 5"/>
    <property type="match status" value="1"/>
</dbReference>
<protein>
    <submittedName>
        <fullName evidence="5">ABSCISIC ACID-INSENSITIVE 5 isoform X1</fullName>
    </submittedName>
</protein>
<dbReference type="AlphaFoldDB" id="A0A8S0UWP5"/>
<evidence type="ECO:0000256" key="4">
    <source>
        <dbReference type="SAM" id="MobiDB-lite"/>
    </source>
</evidence>
<keyword evidence="2" id="KW-0238">DNA-binding</keyword>
<comment type="caution">
    <text evidence="5">The sequence shown here is derived from an EMBL/GenBank/DDBJ whole genome shotgun (WGS) entry which is preliminary data.</text>
</comment>
<dbReference type="EMBL" id="CACTIH010009048">
    <property type="protein sequence ID" value="CAA3021096.1"/>
    <property type="molecule type" value="Genomic_DNA"/>
</dbReference>
<keyword evidence="3" id="KW-0539">Nucleus</keyword>
<reference evidence="5 6" key="1">
    <citation type="submission" date="2019-12" db="EMBL/GenBank/DDBJ databases">
        <authorList>
            <person name="Alioto T."/>
            <person name="Alioto T."/>
            <person name="Gomez Garrido J."/>
        </authorList>
    </citation>
    <scope>NUCLEOTIDE SEQUENCE [LARGE SCALE GENOMIC DNA]</scope>
</reference>
<evidence type="ECO:0000256" key="1">
    <source>
        <dbReference type="ARBA" id="ARBA00004123"/>
    </source>
</evidence>
<sequence>MDQFLHSIWIAEENQATNTQAASATANGNNVNAKQNLLYKSNAKGIPKQTNLPRQGSLSIQKIVDEVWSDIHKDQQQDINDTCVQNPNTTQRWPTFEEMALEDFLRLCSGVYFVALPVMGLGCGNGGNNASGANVATYQALPQSGAGKPPCDPESMKRGVRYTPQPSIDSRDEHYQRIWASDGTGNGIFPVKENKETK</sequence>
<dbReference type="GO" id="GO:0005634">
    <property type="term" value="C:nucleus"/>
    <property type="evidence" value="ECO:0007669"/>
    <property type="project" value="UniProtKB-SubCell"/>
</dbReference>
<evidence type="ECO:0000256" key="3">
    <source>
        <dbReference type="ARBA" id="ARBA00023242"/>
    </source>
</evidence>
<dbReference type="GO" id="GO:0003677">
    <property type="term" value="F:DNA binding"/>
    <property type="evidence" value="ECO:0007669"/>
    <property type="project" value="UniProtKB-KW"/>
</dbReference>
<comment type="subcellular location">
    <subcellularLocation>
        <location evidence="1">Nucleus</location>
    </subcellularLocation>
</comment>
<dbReference type="PANTHER" id="PTHR22952">
    <property type="entry name" value="CAMP-RESPONSE ELEMENT BINDING PROTEIN-RELATED"/>
    <property type="match status" value="1"/>
</dbReference>
<dbReference type="Proteomes" id="UP000594638">
    <property type="component" value="Unassembled WGS sequence"/>
</dbReference>
<evidence type="ECO:0000256" key="2">
    <source>
        <dbReference type="ARBA" id="ARBA00023125"/>
    </source>
</evidence>
<evidence type="ECO:0000313" key="6">
    <source>
        <dbReference type="Proteomes" id="UP000594638"/>
    </source>
</evidence>
<dbReference type="GO" id="GO:0003700">
    <property type="term" value="F:DNA-binding transcription factor activity"/>
    <property type="evidence" value="ECO:0007669"/>
    <property type="project" value="InterPro"/>
</dbReference>
<organism evidence="5 6">
    <name type="scientific">Olea europaea subsp. europaea</name>
    <dbReference type="NCBI Taxonomy" id="158383"/>
    <lineage>
        <taxon>Eukaryota</taxon>
        <taxon>Viridiplantae</taxon>
        <taxon>Streptophyta</taxon>
        <taxon>Embryophyta</taxon>
        <taxon>Tracheophyta</taxon>
        <taxon>Spermatophyta</taxon>
        <taxon>Magnoliopsida</taxon>
        <taxon>eudicotyledons</taxon>
        <taxon>Gunneridae</taxon>
        <taxon>Pentapetalae</taxon>
        <taxon>asterids</taxon>
        <taxon>lamiids</taxon>
        <taxon>Lamiales</taxon>
        <taxon>Oleaceae</taxon>
        <taxon>Oleeae</taxon>
        <taxon>Olea</taxon>
    </lineage>
</organism>
<dbReference type="GO" id="GO:0045893">
    <property type="term" value="P:positive regulation of DNA-templated transcription"/>
    <property type="evidence" value="ECO:0007669"/>
    <property type="project" value="InterPro"/>
</dbReference>
<proteinExistence type="predicted"/>
<feature type="region of interest" description="Disordered" evidence="4">
    <location>
        <begin position="142"/>
        <end position="172"/>
    </location>
</feature>
<dbReference type="Gramene" id="OE9A034708T1">
    <property type="protein sequence ID" value="OE9A034708C1"/>
    <property type="gene ID" value="OE9A034708"/>
</dbReference>
<accession>A0A8S0UWP5</accession>
<name>A0A8S0UWP5_OLEEU</name>